<comment type="subcellular location">
    <subcellularLocation>
        <location evidence="1 8">Nucleus</location>
        <location evidence="1 8">Nucleolus</location>
    </subcellularLocation>
</comment>
<reference evidence="11" key="1">
    <citation type="submission" date="2025-08" db="UniProtKB">
        <authorList>
            <consortium name="RefSeq"/>
        </authorList>
    </citation>
    <scope>IDENTIFICATION</scope>
</reference>
<evidence type="ECO:0000256" key="5">
    <source>
        <dbReference type="ARBA" id="ARBA00023242"/>
    </source>
</evidence>
<dbReference type="Pfam" id="PF23243">
    <property type="entry name" value="HEAT_HEATR1"/>
    <property type="match status" value="1"/>
</dbReference>
<comment type="function">
    <text evidence="8">Involved in nucleolar processing of pre-18S ribosomal RNA.</text>
</comment>
<evidence type="ECO:0000256" key="2">
    <source>
        <dbReference type="ARBA" id="ARBA00010559"/>
    </source>
</evidence>
<keyword evidence="3 8" id="KW-0690">Ribosome biogenesis</keyword>
<dbReference type="GO" id="GO:0030515">
    <property type="term" value="F:snoRNA binding"/>
    <property type="evidence" value="ECO:0007669"/>
    <property type="project" value="TreeGrafter"/>
</dbReference>
<dbReference type="InterPro" id="IPR056473">
    <property type="entry name" value="HEAT_Utp10/HEAT1"/>
</dbReference>
<dbReference type="GO" id="GO:0032040">
    <property type="term" value="C:small-subunit processome"/>
    <property type="evidence" value="ECO:0007669"/>
    <property type="project" value="TreeGrafter"/>
</dbReference>
<dbReference type="SUPFAM" id="SSF48371">
    <property type="entry name" value="ARM repeat"/>
    <property type="match status" value="2"/>
</dbReference>
<dbReference type="GO" id="GO:0000462">
    <property type="term" value="P:maturation of SSU-rRNA from tricistronic rRNA transcript (SSU-rRNA, 5.8S rRNA, LSU-rRNA)"/>
    <property type="evidence" value="ECO:0007669"/>
    <property type="project" value="TreeGrafter"/>
</dbReference>
<evidence type="ECO:0000256" key="8">
    <source>
        <dbReference type="RuleBase" id="RU367065"/>
    </source>
</evidence>
<dbReference type="GeneID" id="105368281"/>
<feature type="repeat" description="HEAT" evidence="7">
    <location>
        <begin position="2023"/>
        <end position="2059"/>
    </location>
</feature>
<dbReference type="InterPro" id="IPR012954">
    <property type="entry name" value="BP28_C_dom"/>
</dbReference>
<dbReference type="PANTHER" id="PTHR13457">
    <property type="entry name" value="BAP28"/>
    <property type="match status" value="1"/>
</dbReference>
<evidence type="ECO:0000259" key="9">
    <source>
        <dbReference type="SMART" id="SM01036"/>
    </source>
</evidence>
<name>A0AAJ7E2M5_9HYME</name>
<feature type="domain" description="BP28 C-terminal" evidence="9">
    <location>
        <begin position="1764"/>
        <end position="1927"/>
    </location>
</feature>
<proteinExistence type="inferred from homology"/>
<dbReference type="Proteomes" id="UP000695007">
    <property type="component" value="Unplaced"/>
</dbReference>
<dbReference type="RefSeq" id="XP_011505568.1">
    <property type="nucleotide sequence ID" value="XM_011507266.1"/>
</dbReference>
<evidence type="ECO:0000256" key="4">
    <source>
        <dbReference type="ARBA" id="ARBA00022552"/>
    </source>
</evidence>
<keyword evidence="4 8" id="KW-0698">rRNA processing</keyword>
<dbReference type="InterPro" id="IPR011989">
    <property type="entry name" value="ARM-like"/>
</dbReference>
<keyword evidence="10" id="KW-1185">Reference proteome</keyword>
<protein>
    <recommendedName>
        <fullName evidence="8">HEAT repeat-containing protein 1</fullName>
    </recommendedName>
</protein>
<dbReference type="GO" id="GO:0034455">
    <property type="term" value="C:t-UTP complex"/>
    <property type="evidence" value="ECO:0007669"/>
    <property type="project" value="TreeGrafter"/>
</dbReference>
<dbReference type="Gene3D" id="1.25.10.10">
    <property type="entry name" value="Leucine-rich Repeat Variant"/>
    <property type="match status" value="2"/>
</dbReference>
<evidence type="ECO:0000256" key="3">
    <source>
        <dbReference type="ARBA" id="ARBA00022517"/>
    </source>
</evidence>
<dbReference type="KEGG" id="csol:105368281"/>
<evidence type="ECO:0000256" key="7">
    <source>
        <dbReference type="PROSITE-ProRule" id="PRU00103"/>
    </source>
</evidence>
<evidence type="ECO:0000256" key="6">
    <source>
        <dbReference type="ARBA" id="ARBA00023274"/>
    </source>
</evidence>
<keyword evidence="6 8" id="KW-0687">Ribonucleoprotein</keyword>
<dbReference type="GO" id="GO:0045943">
    <property type="term" value="P:positive regulation of transcription by RNA polymerase I"/>
    <property type="evidence" value="ECO:0007669"/>
    <property type="project" value="TreeGrafter"/>
</dbReference>
<dbReference type="InterPro" id="IPR022125">
    <property type="entry name" value="U3snoRNP10_N"/>
</dbReference>
<comment type="similarity">
    <text evidence="2 8">Belongs to the HEATR1/UTP10 family.</text>
</comment>
<dbReference type="InterPro" id="IPR021133">
    <property type="entry name" value="HEAT_type_2"/>
</dbReference>
<dbReference type="GO" id="GO:0030686">
    <property type="term" value="C:90S preribosome"/>
    <property type="evidence" value="ECO:0007669"/>
    <property type="project" value="TreeGrafter"/>
</dbReference>
<sequence>MATSLAEQLKKLRTPQTTLLLQDKRKPSLLFDTKEVANLDRDTIYNIGVSGLEELIKLCKTFEDFKKTLFAQSSINLERSVQNEKVNAKLNIEIEKFLVLLSPYFLLNTAHKALEWLIHRFHIHQFNKDHYLLLILPYHESRMFIRALQLLDLSNLSDKWYWLKAVQKSRSPLPPLSLMNRVANDNGFLKLICNHVTFATNVYLDRANSLNTLYAFYATVLVGSIEHSSIITDVQFNHILPALLKGLSSQIPDFLASSYMIFAKLITKINLRDETMNRLVLKSIKKPVLTQELVLLILFLYDNPFNSLSAVSTNLMLKFSNRSWFVDTIIKVKNSGVQILKFIILLLDTAIKFIKQNSSGDDCRVKKMVNDIFTQIPLDENEVLLILKSTLINNIVSEEVDSNVKDYFIDLYRSVERKYPNCFDKYLHELMYVKESSSERSTILKFLTSLYSKADESLDIFTGLNHNNSEQRIIAIKMLSKTNITTSDNIREMINKSLLVRFNDDDDRVIEALLNLPINVLKNIFAVDTLVDELINLVSRCHAKHRKMLAKPALKLLLELCDESDETNVFLVAVPYLFPTKDTDVDITIQILTSDFAKRNSYFKTVADEIKDLRDAESVRSVAFHNILISKLLPSAANILSAIRQQMTHADVASVFFNMIILGSVCRVPVGSLEPEIARQAIEMAAEMVKSFPKVLPLNGATHINTNKLLDALKYVNQGHLPLQVNTYVLEMVHRRLTLNVNAKFDFEEDFERSQLVLRLMEIAFDGMILEQWRMNYHEWKLHYEWYLQIFFQRHFKNVEDTIRFLSQLFIKPVKSQTSLHCLQICLVLLDSCKSFQWIFNDNTFFVHLLLALSSENDACKEAAVNILKKLSETFNISMEGYSVLLFELVNRRTEILLDSKQLSLFLYTFLSPDPDVSCQIKSSLRPKFEKIRESLFEIITTNEVPIHVRSQLLELLMHVNGHKVLKQLIPLGYELLNKVNVEGKIFAQRLIKNILQRFDHSSVAALEDKTVWNFFIECISNSNTQIPTNNVKQYLSVILIKQIDNIFFSKLGNISKQLQKELLSKLVDIVTDSEINSIISVITRLVKKIYIDAQLIVDELKFMININDEAIELNRSKEPLKRKKSIIKINNQYNPELVNSKKWKKGITLLEFIQHSNNIENEELLVPVLFDLLKVSLCFEEQSSVEYTNQLVLSTIHHLATKFIPIKNADAYVDMIAQCIRTSHNPQTHHHALLVLVELFKIADIQRSLQNIMPIFTFMGNTVLRQDDAYSIQIISKTIETVVPIINATNNINHVCEILRLFITSLPDIPDHRRIPLFKKLLQFLDNHLHLYYLLTFESHVFSKNVESSQELSLERSHFALSILQEFSVQKIIQVCVKLVNFLRELPTEIEEGEKNVNFHGNHIFNVANCSGKQLRHYKFIIVRFLISLLSRSDFINRIAQLNEADIEILKPLYDTLIVELVMYIQNTLKNADIHQGKPNGKYWKVMLHGLYDVLDLINNLLPNNIFITSITKLINHEYLTVRRKALELLNTRIAQKKFTDEDYEDLILFIDPITKVLGGPHKCVNSEVEIIQQTALITLKLLAKLLASTHPNIFKPILDLATELVKKREGAVLSSAVLCVAELCSSMRIHAIQSLNKFMPAVIRLLDKHCRQEIPDILIISIVTALQKIVESIGNLLSLYLDQLLHELSRMSFLYTDFAHSKIGLVAVRLKAIIQKLSNCIPLRILLPAINKTYSTFLNNKYYQYIPSLMNVLAESFGSAQPIELNSLIPDLTTFFLKVLQFREDVIKSESEMEVDNEVTLLDITNVEGSASKTLVALVLKLSEATFRPLYYRLYDWAARNPQYKQRNITFYRLSANIAECLKSLFVLFAGHFLKHAASLLIGNNTFCNHEMSEITFEDEASRIELIDEILLTLYRVFTYDAHDFINQERFETLMQPLVDQVENTLGTKAEYERRSKDFIIPCIASFAGAIPDDSLHKQLVYQILLKTRHNKPCVRDTALNTLVEIVRKLGEDFMPLLPETVPFLAELLEDEDEVIEKNAQSAVRTLEEILGEPLQKYF</sequence>
<dbReference type="SMART" id="SM01036">
    <property type="entry name" value="BP28CT"/>
    <property type="match status" value="1"/>
</dbReference>
<gene>
    <name evidence="11" type="primary">LOC105368281</name>
</gene>
<organism evidence="10 11">
    <name type="scientific">Ceratosolen solmsi marchali</name>
    <dbReference type="NCBI Taxonomy" id="326594"/>
    <lineage>
        <taxon>Eukaryota</taxon>
        <taxon>Metazoa</taxon>
        <taxon>Ecdysozoa</taxon>
        <taxon>Arthropoda</taxon>
        <taxon>Hexapoda</taxon>
        <taxon>Insecta</taxon>
        <taxon>Pterygota</taxon>
        <taxon>Neoptera</taxon>
        <taxon>Endopterygota</taxon>
        <taxon>Hymenoptera</taxon>
        <taxon>Apocrita</taxon>
        <taxon>Proctotrupomorpha</taxon>
        <taxon>Chalcidoidea</taxon>
        <taxon>Agaonidae</taxon>
        <taxon>Agaoninae</taxon>
        <taxon>Ceratosolen</taxon>
    </lineage>
</organism>
<keyword evidence="5 8" id="KW-0539">Nucleus</keyword>
<dbReference type="PROSITE" id="PS50077">
    <property type="entry name" value="HEAT_REPEAT"/>
    <property type="match status" value="1"/>
</dbReference>
<dbReference type="InterPro" id="IPR040191">
    <property type="entry name" value="UTP10"/>
</dbReference>
<dbReference type="InterPro" id="IPR016024">
    <property type="entry name" value="ARM-type_fold"/>
</dbReference>
<evidence type="ECO:0000313" key="11">
    <source>
        <dbReference type="RefSeq" id="XP_011505568.1"/>
    </source>
</evidence>
<accession>A0AAJ7E2M5</accession>
<evidence type="ECO:0000256" key="1">
    <source>
        <dbReference type="ARBA" id="ARBA00004604"/>
    </source>
</evidence>
<evidence type="ECO:0000313" key="10">
    <source>
        <dbReference type="Proteomes" id="UP000695007"/>
    </source>
</evidence>
<dbReference type="PANTHER" id="PTHR13457:SF1">
    <property type="entry name" value="HEAT REPEAT-CONTAINING PROTEIN 1"/>
    <property type="match status" value="1"/>
</dbReference>
<dbReference type="Pfam" id="PF08146">
    <property type="entry name" value="BP28CT"/>
    <property type="match status" value="1"/>
</dbReference>
<dbReference type="Pfam" id="PF12397">
    <property type="entry name" value="U3snoRNP10"/>
    <property type="match status" value="1"/>
</dbReference>